<evidence type="ECO:0000313" key="3">
    <source>
        <dbReference type="Proteomes" id="UP000646946"/>
    </source>
</evidence>
<organism evidence="2 3">
    <name type="scientific">Candidatus Naiadarchaeum limnaeum</name>
    <dbReference type="NCBI Taxonomy" id="2756139"/>
    <lineage>
        <taxon>Archaea</taxon>
        <taxon>Candidatus Undinarchaeota</taxon>
        <taxon>Candidatus Undinarchaeia</taxon>
        <taxon>Candidatus Naiadarchaeales</taxon>
        <taxon>Candidatus Naiadarchaeaceae</taxon>
        <taxon>Candidatus Naiadarchaeum</taxon>
    </lineage>
</organism>
<feature type="transmembrane region" description="Helical" evidence="1">
    <location>
        <begin position="6"/>
        <end position="26"/>
    </location>
</feature>
<accession>A0A832V1B1</accession>
<dbReference type="AlphaFoldDB" id="A0A832V1B1"/>
<gene>
    <name evidence="2" type="ORF">H1016_02340</name>
</gene>
<keyword evidence="3" id="KW-1185">Reference proteome</keyword>
<keyword evidence="1" id="KW-0472">Membrane</keyword>
<keyword evidence="1" id="KW-0812">Transmembrane</keyword>
<dbReference type="EMBL" id="DVAB01000023">
    <property type="protein sequence ID" value="HIK00358.1"/>
    <property type="molecule type" value="Genomic_DNA"/>
</dbReference>
<protein>
    <submittedName>
        <fullName evidence="2">DUF131 domain-containing protein</fullName>
    </submittedName>
</protein>
<dbReference type="InterPro" id="IPR002849">
    <property type="entry name" value="DUF131"/>
</dbReference>
<reference evidence="2 3" key="1">
    <citation type="journal article" name="Nat. Commun.">
        <title>Undinarchaeota illuminate DPANN phylogeny and the impact of gene transfer on archaeal evolution.</title>
        <authorList>
            <person name="Dombrowski N."/>
            <person name="Williams T.A."/>
            <person name="Sun J."/>
            <person name="Woodcroft B.J."/>
            <person name="Lee J.H."/>
            <person name="Minh B.Q."/>
            <person name="Rinke C."/>
            <person name="Spang A."/>
        </authorList>
    </citation>
    <scope>NUCLEOTIDE SEQUENCE [LARGE SCALE GENOMIC DNA]</scope>
    <source>
        <strain evidence="2">MAG_bin1129</strain>
    </source>
</reference>
<dbReference type="Pfam" id="PF01998">
    <property type="entry name" value="DUF131"/>
    <property type="match status" value="1"/>
</dbReference>
<evidence type="ECO:0000256" key="1">
    <source>
        <dbReference type="SAM" id="Phobius"/>
    </source>
</evidence>
<name>A0A832V1B1_9ARCH</name>
<comment type="caution">
    <text evidence="2">The sequence shown here is derived from an EMBL/GenBank/DDBJ whole genome shotgun (WGS) entry which is preliminary data.</text>
</comment>
<dbReference type="NCBIfam" id="TIGR00304">
    <property type="entry name" value="TIGR00304 family membrane protein"/>
    <property type="match status" value="1"/>
</dbReference>
<proteinExistence type="predicted"/>
<sequence length="80" mass="8485">MGQDLVAIGFAVVLIGFILIIAGALLSGGAKNTKVAVGGFIGPIPFGFANDPKMLKVIMIITITFFALFLIVPLITRYFK</sequence>
<feature type="transmembrane region" description="Helical" evidence="1">
    <location>
        <begin position="57"/>
        <end position="79"/>
    </location>
</feature>
<evidence type="ECO:0000313" key="2">
    <source>
        <dbReference type="EMBL" id="HIK00358.1"/>
    </source>
</evidence>
<dbReference type="Proteomes" id="UP000646946">
    <property type="component" value="Unassembled WGS sequence"/>
</dbReference>
<keyword evidence="1" id="KW-1133">Transmembrane helix</keyword>